<evidence type="ECO:0000256" key="1">
    <source>
        <dbReference type="SAM" id="MobiDB-lite"/>
    </source>
</evidence>
<dbReference type="AlphaFoldDB" id="A0A085MHU1"/>
<sequence>MKVPETSVRVKKQRRPCSGASWKASHGETGQGTTQQRHQLKDQDPYDQNYGLPSSHMYGYESWTIRKADRRGIDAFEL</sequence>
<dbReference type="EMBL" id="KL363192">
    <property type="protein sequence ID" value="KFD56787.1"/>
    <property type="molecule type" value="Genomic_DNA"/>
</dbReference>
<name>A0A085MHU1_9BILA</name>
<protein>
    <submittedName>
        <fullName evidence="2">Uncharacterized protein</fullName>
    </submittedName>
</protein>
<accession>A0A085MHU1</accession>
<feature type="region of interest" description="Disordered" evidence="1">
    <location>
        <begin position="1"/>
        <end position="53"/>
    </location>
</feature>
<keyword evidence="3" id="KW-1185">Reference proteome</keyword>
<organism evidence="2 3">
    <name type="scientific">Trichuris suis</name>
    <name type="common">pig whipworm</name>
    <dbReference type="NCBI Taxonomy" id="68888"/>
    <lineage>
        <taxon>Eukaryota</taxon>
        <taxon>Metazoa</taxon>
        <taxon>Ecdysozoa</taxon>
        <taxon>Nematoda</taxon>
        <taxon>Enoplea</taxon>
        <taxon>Dorylaimia</taxon>
        <taxon>Trichinellida</taxon>
        <taxon>Trichuridae</taxon>
        <taxon>Trichuris</taxon>
    </lineage>
</organism>
<evidence type="ECO:0000313" key="3">
    <source>
        <dbReference type="Proteomes" id="UP000030764"/>
    </source>
</evidence>
<gene>
    <name evidence="2" type="ORF">M513_02464</name>
</gene>
<proteinExistence type="predicted"/>
<reference evidence="2 3" key="1">
    <citation type="journal article" date="2014" name="Nat. Genet.">
        <title>Genome and transcriptome of the porcine whipworm Trichuris suis.</title>
        <authorList>
            <person name="Jex A.R."/>
            <person name="Nejsum P."/>
            <person name="Schwarz E.M."/>
            <person name="Hu L."/>
            <person name="Young N.D."/>
            <person name="Hall R.S."/>
            <person name="Korhonen P.K."/>
            <person name="Liao S."/>
            <person name="Thamsborg S."/>
            <person name="Xia J."/>
            <person name="Xu P."/>
            <person name="Wang S."/>
            <person name="Scheerlinck J.P."/>
            <person name="Hofmann A."/>
            <person name="Sternberg P.W."/>
            <person name="Wang J."/>
            <person name="Gasser R.B."/>
        </authorList>
    </citation>
    <scope>NUCLEOTIDE SEQUENCE [LARGE SCALE GENOMIC DNA]</scope>
    <source>
        <strain evidence="2">DCEP-RM93M</strain>
    </source>
</reference>
<dbReference type="Proteomes" id="UP000030764">
    <property type="component" value="Unassembled WGS sequence"/>
</dbReference>
<evidence type="ECO:0000313" key="2">
    <source>
        <dbReference type="EMBL" id="KFD56787.1"/>
    </source>
</evidence>